<name>A0A5Q4ZGX7_9BURK</name>
<accession>A0A5Q4ZGX7</accession>
<dbReference type="AlphaFoldDB" id="A0A5Q4ZGX7"/>
<dbReference type="Proteomes" id="UP000325811">
    <property type="component" value="Chromosome II"/>
</dbReference>
<dbReference type="EMBL" id="LR699554">
    <property type="protein sequence ID" value="VVD32343.1"/>
    <property type="molecule type" value="Genomic_DNA"/>
</dbReference>
<gene>
    <name evidence="1" type="ORF">PDMSB3_1045</name>
</gene>
<evidence type="ECO:0000313" key="1">
    <source>
        <dbReference type="EMBL" id="VVD32343.1"/>
    </source>
</evidence>
<proteinExistence type="predicted"/>
<organism evidence="1 2">
    <name type="scientific">Paraburkholderia dioscoreae</name>
    <dbReference type="NCBI Taxonomy" id="2604047"/>
    <lineage>
        <taxon>Bacteria</taxon>
        <taxon>Pseudomonadati</taxon>
        <taxon>Pseudomonadota</taxon>
        <taxon>Betaproteobacteria</taxon>
        <taxon>Burkholderiales</taxon>
        <taxon>Burkholderiaceae</taxon>
        <taxon>Paraburkholderia</taxon>
    </lineage>
</organism>
<protein>
    <submittedName>
        <fullName evidence="1">Uncharacterized protein</fullName>
    </submittedName>
</protein>
<keyword evidence="2" id="KW-1185">Reference proteome</keyword>
<sequence length="77" mass="8780">MEALPLQPQIGLCRTFAVPGSTTQENPWQTTHPLYPTLSLPIPNRSPILSRRPRTRRCGARTFCSARPRLRIRSKAR</sequence>
<reference evidence="1 2" key="1">
    <citation type="submission" date="2019-08" db="EMBL/GenBank/DDBJ databases">
        <authorList>
            <person name="Herpell B J."/>
        </authorList>
    </citation>
    <scope>NUCLEOTIDE SEQUENCE [LARGE SCALE GENOMIC DNA]</scope>
    <source>
        <strain evidence="2">Msb3</strain>
    </source>
</reference>
<evidence type="ECO:0000313" key="2">
    <source>
        <dbReference type="Proteomes" id="UP000325811"/>
    </source>
</evidence>
<dbReference type="KEGG" id="pdio:PDMSB3_1045.1"/>